<dbReference type="STRING" id="1867952.MTBPR1_70136"/>
<organism evidence="1 2">
    <name type="scientific">Candidatus Terasakiella magnetica</name>
    <dbReference type="NCBI Taxonomy" id="1867952"/>
    <lineage>
        <taxon>Bacteria</taxon>
        <taxon>Pseudomonadati</taxon>
        <taxon>Pseudomonadota</taxon>
        <taxon>Alphaproteobacteria</taxon>
        <taxon>Rhodospirillales</taxon>
        <taxon>Terasakiellaceae</taxon>
        <taxon>Terasakiella</taxon>
    </lineage>
</organism>
<proteinExistence type="predicted"/>
<dbReference type="RefSeq" id="WP_069189868.1">
    <property type="nucleotide sequence ID" value="NZ_FLYE01000046.1"/>
</dbReference>
<protein>
    <recommendedName>
        <fullName evidence="3">Flagellin</fullName>
    </recommendedName>
</protein>
<evidence type="ECO:0000313" key="2">
    <source>
        <dbReference type="Proteomes" id="UP000231658"/>
    </source>
</evidence>
<keyword evidence="2" id="KW-1185">Reference proteome</keyword>
<reference evidence="1 2" key="1">
    <citation type="submission" date="2016-07" db="EMBL/GenBank/DDBJ databases">
        <authorList>
            <person name="Lefevre C.T."/>
        </authorList>
    </citation>
    <scope>NUCLEOTIDE SEQUENCE [LARGE SCALE GENOMIC DNA]</scope>
    <source>
        <strain evidence="1">PR1</strain>
    </source>
</reference>
<accession>A0A1C3RKL7</accession>
<name>A0A1C3RKL7_9PROT</name>
<evidence type="ECO:0000313" key="1">
    <source>
        <dbReference type="EMBL" id="SCA57864.1"/>
    </source>
</evidence>
<dbReference type="EMBL" id="FLYE01000046">
    <property type="protein sequence ID" value="SCA57864.1"/>
    <property type="molecule type" value="Genomic_DNA"/>
</dbReference>
<sequence>MTGILGPGDFAKSFSAVQSAAARPQFEMGFAMLQNALLDQLDVKINEVMDRDINKVDAFLTLEHNKLGRALQHVGKFGKDTQHNADVLNESLALVEKLVEADENNNATDFNKYKEELDDLMLNSIKDVNGAAAGLNVKDGFYQYRENGSGLTDYADYADDSTRSDAVLDLQNSLLATFTVMEINRDTAYSVSTELQSRLTSIDIQVNADQMAERTEAIQEIEDLQKDYGHFLTYLSVAFEVGASAAQQLADSIQQNNSQKGTVIDIIS</sequence>
<dbReference type="AlphaFoldDB" id="A0A1C3RKL7"/>
<evidence type="ECO:0008006" key="3">
    <source>
        <dbReference type="Google" id="ProtNLM"/>
    </source>
</evidence>
<dbReference type="Proteomes" id="UP000231658">
    <property type="component" value="Unassembled WGS sequence"/>
</dbReference>
<gene>
    <name evidence="1" type="ORF">MTBPR1_70136</name>
</gene>